<accession>A0ABQ2LGV9</accession>
<organism evidence="1 2">
    <name type="scientific">Iodidimonas muriae</name>
    <dbReference type="NCBI Taxonomy" id="261467"/>
    <lineage>
        <taxon>Bacteria</taxon>
        <taxon>Pseudomonadati</taxon>
        <taxon>Pseudomonadota</taxon>
        <taxon>Alphaproteobacteria</taxon>
        <taxon>Iodidimonadales</taxon>
        <taxon>Iodidimonadaceae</taxon>
        <taxon>Iodidimonas</taxon>
    </lineage>
</organism>
<evidence type="ECO:0000313" key="2">
    <source>
        <dbReference type="Proteomes" id="UP000602381"/>
    </source>
</evidence>
<sequence length="459" mass="51333">MATGDEQRLIKPICQRQFELHALSLEHGPNFEPSHIFSAYQVGRGTACGCILLDPEQGTFSTLVLRRRIDHRWVLVDESGPIFSPEAALDRLSINMRGGDPPEPLPPGVRKRPPLMKVGPRGISPEFRLLTSTFSHVPALMAVGECYLALHKPDANFVTDLQTNNFAARLFELYLLACFREQGLVVRQDHVSPDFWIEKDGATCWIEAVTANSEVPQFGGIGEWMHAPEDRTERLTGAPAERFAKTLRSKLQRNYHELDHVKGHAFALAIADFHESGSMVWSREALPTYLYGLRADVEGEGSSRRAIGTPISNLTGEHSIPAGLFRNPEFTHLSAVIFSNAGTMAKFNRMGFLAGWRPSGLEMVRRGILFDRTPGALEPIDFELSVGSAEYQSLWPWGEAWCQELEVYHNPLAANPIPFDLIPGATHWFERDGDVECSTIWENSILSSVTLLRMEEEKT</sequence>
<dbReference type="EMBL" id="BMOV01000021">
    <property type="protein sequence ID" value="GGO17602.1"/>
    <property type="molecule type" value="Genomic_DNA"/>
</dbReference>
<dbReference type="RefSeq" id="WP_150006449.1">
    <property type="nucleotide sequence ID" value="NZ_BMOV01000021.1"/>
</dbReference>
<protein>
    <submittedName>
        <fullName evidence="1">Uncharacterized protein</fullName>
    </submittedName>
</protein>
<reference evidence="2" key="1">
    <citation type="journal article" date="2019" name="Int. J. Syst. Evol. Microbiol.">
        <title>The Global Catalogue of Microorganisms (GCM) 10K type strain sequencing project: providing services to taxonomists for standard genome sequencing and annotation.</title>
        <authorList>
            <consortium name="The Broad Institute Genomics Platform"/>
            <consortium name="The Broad Institute Genome Sequencing Center for Infectious Disease"/>
            <person name="Wu L."/>
            <person name="Ma J."/>
        </authorList>
    </citation>
    <scope>NUCLEOTIDE SEQUENCE [LARGE SCALE GENOMIC DNA]</scope>
    <source>
        <strain evidence="2">JCM 17843</strain>
    </source>
</reference>
<gene>
    <name evidence="1" type="ORF">GCM10007972_27810</name>
</gene>
<proteinExistence type="predicted"/>
<comment type="caution">
    <text evidence="1">The sequence shown here is derived from an EMBL/GenBank/DDBJ whole genome shotgun (WGS) entry which is preliminary data.</text>
</comment>
<keyword evidence="2" id="KW-1185">Reference proteome</keyword>
<dbReference type="Proteomes" id="UP000602381">
    <property type="component" value="Unassembled WGS sequence"/>
</dbReference>
<name>A0ABQ2LGV9_9PROT</name>
<evidence type="ECO:0000313" key="1">
    <source>
        <dbReference type="EMBL" id="GGO17602.1"/>
    </source>
</evidence>